<protein>
    <submittedName>
        <fullName evidence="2">Uncharacterized protein</fullName>
    </submittedName>
</protein>
<proteinExistence type="predicted"/>
<feature type="region of interest" description="Disordered" evidence="1">
    <location>
        <begin position="399"/>
        <end position="460"/>
    </location>
</feature>
<feature type="region of interest" description="Disordered" evidence="1">
    <location>
        <begin position="151"/>
        <end position="178"/>
    </location>
</feature>
<evidence type="ECO:0000256" key="1">
    <source>
        <dbReference type="SAM" id="MobiDB-lite"/>
    </source>
</evidence>
<comment type="caution">
    <text evidence="2">The sequence shown here is derived from an EMBL/GenBank/DDBJ whole genome shotgun (WGS) entry which is preliminary data.</text>
</comment>
<feature type="region of interest" description="Disordered" evidence="1">
    <location>
        <begin position="36"/>
        <end position="93"/>
    </location>
</feature>
<accession>A0AAW0BAE7</accession>
<sequence>MPSTVACPYTPLSSAALQCEPPLILSPQPRRQFLCAPTRPVSVSPSLPQIPLRPPQSPLLSPSLSSESSSPGPLTPCPAERATQKTHSRHMKKPQKLTFFPEKTVDIGLSETPAHMGPVGLEKDVEKNNQKDTRDRAAYFREYYQRNRSRIQEKARQNKSRRQQALAALPEDEQREAQQNLRMRENVYKARYRQKNRSYLALMQSLRRQRVQSFTMTTMSNKQRPFLYLFAYPQKAGISGYVAPAASKRENKAIMAGIYKDPCWIVGGGGKSFPFNVQVPVELAGKLENLLQPLINEYCLQRPETIVNEVQNHPNFQEACSLMDAVVGEFYVLIIAHRVGIFCSKETARMYWDWPGVNGVKLLSPRMLVHSRFRGAFFSMVTNGGDPLVDFVANEFPPGPPPAAHRQPAPALPPQVFPHFSPSNTSLSSSATNVDDVSFGTPPSTPSRPKHAPQQTPSFASLSPSIFNSSLLQEAERQVCASRSQSPTKKKHIQPTFDCGMISVDEAHDQGWNGVDGSSIIDSNGEVTTFIRAESTAPAGPSSRVDAPSVGESSAAASSTMAGVRPRGERPHRDFLGAVGHSYFVTHGYDANTTGLIVGFGHATSEFQTFKTQVLRYCQIPPGELAFMWMLIQDQI</sequence>
<feature type="region of interest" description="Disordered" evidence="1">
    <location>
        <begin position="535"/>
        <end position="570"/>
    </location>
</feature>
<evidence type="ECO:0000313" key="3">
    <source>
        <dbReference type="Proteomes" id="UP001383192"/>
    </source>
</evidence>
<feature type="compositionally biased region" description="Basic residues" evidence="1">
    <location>
        <begin position="84"/>
        <end position="93"/>
    </location>
</feature>
<dbReference type="Proteomes" id="UP001383192">
    <property type="component" value="Unassembled WGS sequence"/>
</dbReference>
<feature type="compositionally biased region" description="Low complexity" evidence="1">
    <location>
        <begin position="58"/>
        <end position="72"/>
    </location>
</feature>
<reference evidence="2 3" key="1">
    <citation type="submission" date="2024-01" db="EMBL/GenBank/DDBJ databases">
        <title>A draft genome for a cacao thread blight-causing isolate of Paramarasmius palmivorus.</title>
        <authorList>
            <person name="Baruah I.K."/>
            <person name="Bukari Y."/>
            <person name="Amoako-Attah I."/>
            <person name="Meinhardt L.W."/>
            <person name="Bailey B.A."/>
            <person name="Cohen S.P."/>
        </authorList>
    </citation>
    <scope>NUCLEOTIDE SEQUENCE [LARGE SCALE GENOMIC DNA]</scope>
    <source>
        <strain evidence="2 3">GH-12</strain>
    </source>
</reference>
<feature type="compositionally biased region" description="Polar residues" evidence="1">
    <location>
        <begin position="551"/>
        <end position="561"/>
    </location>
</feature>
<keyword evidence="3" id="KW-1185">Reference proteome</keyword>
<name>A0AAW0BAE7_9AGAR</name>
<organism evidence="2 3">
    <name type="scientific">Paramarasmius palmivorus</name>
    <dbReference type="NCBI Taxonomy" id="297713"/>
    <lineage>
        <taxon>Eukaryota</taxon>
        <taxon>Fungi</taxon>
        <taxon>Dikarya</taxon>
        <taxon>Basidiomycota</taxon>
        <taxon>Agaricomycotina</taxon>
        <taxon>Agaricomycetes</taxon>
        <taxon>Agaricomycetidae</taxon>
        <taxon>Agaricales</taxon>
        <taxon>Marasmiineae</taxon>
        <taxon>Marasmiaceae</taxon>
        <taxon>Paramarasmius</taxon>
    </lineage>
</organism>
<gene>
    <name evidence="2" type="ORF">VNI00_016933</name>
</gene>
<dbReference type="EMBL" id="JAYKXP010000147">
    <property type="protein sequence ID" value="KAK7022806.1"/>
    <property type="molecule type" value="Genomic_DNA"/>
</dbReference>
<dbReference type="AlphaFoldDB" id="A0AAW0BAE7"/>
<evidence type="ECO:0000313" key="2">
    <source>
        <dbReference type="EMBL" id="KAK7022806.1"/>
    </source>
</evidence>
<feature type="compositionally biased region" description="Low complexity" evidence="1">
    <location>
        <begin position="421"/>
        <end position="430"/>
    </location>
</feature>